<keyword evidence="2" id="KW-1185">Reference proteome</keyword>
<dbReference type="Proteomes" id="UP001054945">
    <property type="component" value="Unassembled WGS sequence"/>
</dbReference>
<reference evidence="1 2" key="1">
    <citation type="submission" date="2021-06" db="EMBL/GenBank/DDBJ databases">
        <title>Caerostris extrusa draft genome.</title>
        <authorList>
            <person name="Kono N."/>
            <person name="Arakawa K."/>
        </authorList>
    </citation>
    <scope>NUCLEOTIDE SEQUENCE [LARGE SCALE GENOMIC DNA]</scope>
</reference>
<proteinExistence type="predicted"/>
<dbReference type="EMBL" id="BPLR01005856">
    <property type="protein sequence ID" value="GIY05558.1"/>
    <property type="molecule type" value="Genomic_DNA"/>
</dbReference>
<gene>
    <name evidence="1" type="ORF">CEXT_536611</name>
</gene>
<organism evidence="1 2">
    <name type="scientific">Caerostris extrusa</name>
    <name type="common">Bark spider</name>
    <name type="synonym">Caerostris bankana</name>
    <dbReference type="NCBI Taxonomy" id="172846"/>
    <lineage>
        <taxon>Eukaryota</taxon>
        <taxon>Metazoa</taxon>
        <taxon>Ecdysozoa</taxon>
        <taxon>Arthropoda</taxon>
        <taxon>Chelicerata</taxon>
        <taxon>Arachnida</taxon>
        <taxon>Araneae</taxon>
        <taxon>Araneomorphae</taxon>
        <taxon>Entelegynae</taxon>
        <taxon>Araneoidea</taxon>
        <taxon>Araneidae</taxon>
        <taxon>Caerostris</taxon>
    </lineage>
</organism>
<comment type="caution">
    <text evidence="1">The sequence shown here is derived from an EMBL/GenBank/DDBJ whole genome shotgun (WGS) entry which is preliminary data.</text>
</comment>
<protein>
    <submittedName>
        <fullName evidence="1">Uncharacterized protein</fullName>
    </submittedName>
</protein>
<sequence>MGFSGDIIEWFCFGHSFCLLSGPLTLIVNSNSQRCGELLNMKMIGGKPRFSLKQLFLPYRVTGATAVVENYNSQEYSLKQDHRTAAWKERWPGKRVNSRRGQGR</sequence>
<evidence type="ECO:0000313" key="1">
    <source>
        <dbReference type="EMBL" id="GIY05558.1"/>
    </source>
</evidence>
<evidence type="ECO:0000313" key="2">
    <source>
        <dbReference type="Proteomes" id="UP001054945"/>
    </source>
</evidence>
<accession>A0AAV4Q6D2</accession>
<name>A0AAV4Q6D2_CAEEX</name>
<dbReference type="AlphaFoldDB" id="A0AAV4Q6D2"/>